<dbReference type="AlphaFoldDB" id="A0A498JRF9"/>
<comment type="caution">
    <text evidence="3">The sequence shown here is derived from an EMBL/GenBank/DDBJ whole genome shotgun (WGS) entry which is preliminary data.</text>
</comment>
<dbReference type="Proteomes" id="UP000290289">
    <property type="component" value="Chromosome 5"/>
</dbReference>
<feature type="region of interest" description="Disordered" evidence="2">
    <location>
        <begin position="35"/>
        <end position="60"/>
    </location>
</feature>
<protein>
    <submittedName>
        <fullName evidence="3">Uncharacterized protein</fullName>
    </submittedName>
</protein>
<keyword evidence="4" id="KW-1185">Reference proteome</keyword>
<evidence type="ECO:0000313" key="3">
    <source>
        <dbReference type="EMBL" id="RXH98020.1"/>
    </source>
</evidence>
<evidence type="ECO:0000256" key="1">
    <source>
        <dbReference type="SAM" id="Coils"/>
    </source>
</evidence>
<feature type="coiled-coil region" evidence="1">
    <location>
        <begin position="101"/>
        <end position="128"/>
    </location>
</feature>
<accession>A0A498JRF9</accession>
<name>A0A498JRF9_MALDO</name>
<feature type="compositionally biased region" description="Basic and acidic residues" evidence="2">
    <location>
        <begin position="51"/>
        <end position="60"/>
    </location>
</feature>
<organism evidence="3 4">
    <name type="scientific">Malus domestica</name>
    <name type="common">Apple</name>
    <name type="synonym">Pyrus malus</name>
    <dbReference type="NCBI Taxonomy" id="3750"/>
    <lineage>
        <taxon>Eukaryota</taxon>
        <taxon>Viridiplantae</taxon>
        <taxon>Streptophyta</taxon>
        <taxon>Embryophyta</taxon>
        <taxon>Tracheophyta</taxon>
        <taxon>Spermatophyta</taxon>
        <taxon>Magnoliopsida</taxon>
        <taxon>eudicotyledons</taxon>
        <taxon>Gunneridae</taxon>
        <taxon>Pentapetalae</taxon>
        <taxon>rosids</taxon>
        <taxon>fabids</taxon>
        <taxon>Rosales</taxon>
        <taxon>Rosaceae</taxon>
        <taxon>Amygdaloideae</taxon>
        <taxon>Maleae</taxon>
        <taxon>Malus</taxon>
    </lineage>
</organism>
<sequence length="138" mass="14913">MASRKFQMVPATNTKNKSVIAASGVISGIITRSKARAFSTASSTSASTLPKEQEHPRHEPVITLASLRALRDESPRKYSDSMFSNADSSGSLAMQVMTTGATSIDEQLAQMNEAIARLTRTVEEKDLQITALVNRLEA</sequence>
<evidence type="ECO:0000256" key="2">
    <source>
        <dbReference type="SAM" id="MobiDB-lite"/>
    </source>
</evidence>
<keyword evidence="1" id="KW-0175">Coiled coil</keyword>
<evidence type="ECO:0000313" key="4">
    <source>
        <dbReference type="Proteomes" id="UP000290289"/>
    </source>
</evidence>
<gene>
    <name evidence="3" type="ORF">DVH24_010345</name>
</gene>
<reference evidence="3 4" key="1">
    <citation type="submission" date="2018-10" db="EMBL/GenBank/DDBJ databases">
        <title>A high-quality apple genome assembly.</title>
        <authorList>
            <person name="Hu J."/>
        </authorList>
    </citation>
    <scope>NUCLEOTIDE SEQUENCE [LARGE SCALE GENOMIC DNA]</scope>
    <source>
        <strain evidence="4">cv. HFTH1</strain>
        <tissue evidence="3">Young leaf</tissue>
    </source>
</reference>
<feature type="compositionally biased region" description="Low complexity" evidence="2">
    <location>
        <begin position="36"/>
        <end position="48"/>
    </location>
</feature>
<proteinExistence type="predicted"/>
<dbReference type="EMBL" id="RDQH01000331">
    <property type="protein sequence ID" value="RXH98020.1"/>
    <property type="molecule type" value="Genomic_DNA"/>
</dbReference>